<dbReference type="GeneTree" id="ENSGT00940000159303"/>
<evidence type="ECO:0000256" key="3">
    <source>
        <dbReference type="ARBA" id="ARBA00023157"/>
    </source>
</evidence>
<dbReference type="Proteomes" id="UP001501920">
    <property type="component" value="Chromosome 7"/>
</dbReference>
<evidence type="ECO:0000256" key="4">
    <source>
        <dbReference type="ARBA" id="ARBA00023180"/>
    </source>
</evidence>
<dbReference type="GO" id="GO:0007411">
    <property type="term" value="P:axon guidance"/>
    <property type="evidence" value="ECO:0007669"/>
    <property type="project" value="TreeGrafter"/>
</dbReference>
<feature type="domain" description="Sema" evidence="8">
    <location>
        <begin position="1"/>
        <end position="451"/>
    </location>
</feature>
<reference evidence="9" key="3">
    <citation type="submission" date="2025-09" db="UniProtKB">
        <authorList>
            <consortium name="Ensembl"/>
        </authorList>
    </citation>
    <scope>IDENTIFICATION</scope>
</reference>
<feature type="region of interest" description="Disordered" evidence="6">
    <location>
        <begin position="764"/>
        <end position="932"/>
    </location>
</feature>
<feature type="compositionally biased region" description="Polar residues" evidence="6">
    <location>
        <begin position="715"/>
        <end position="731"/>
    </location>
</feature>
<sequence>MTKIQDTLFIAGRDQVYLVSLRESYRNEIIPYRKLTWRSGQADRETCAMKGKHRDECHNFIKVLVPRNDDLVFICGTNGFNPMCRYYRLDNLEFDGEEISGLARCPFDAKQTNVALFADGKLYSATVADFLASDAVIYRSMGDGSALRTIKYDSKWLKEPHFLHAVDYGNHVYFFLREIATEHNNLGKVVYSRVARICKNDVGGSQRVLEKHWTSFVKARLNCSVPGESFFYFDVLQSVTDIININGVPSVVGVFTTQLNSIPGSAVCAFSMPDIEKAFRGRFKEQKTPDSVWTPFPEDKLPKPRPGCCAGHGSAESYKSSIEFPDETLQFIKSHPLMDSAVPSIGDEPWFTKTRVRYRLTALAVDNAAGPFNNYTVVFIGSEGGVVLKVLAKTTALSLNESVLLEEIDVFNQAKCLSTNEDDRHILSFHLDKDSYTLFVAFSSCVVRIPLSRCERHRTCHKSCIASRDPYCGWMPHGACERIPKFFSSLVKCSDYRANLVKCEISLNDKIPTGERGSRLYLSAGTPVGSVGQSRVFVLTRINMSLGCICVSGVWEIQSGDSNQMVHMNILITCVFGAFLLGALIAGMIVYCYRDAFLRKPRKIHKDQESAQSCTDSTGSFAKLNGLFESPVKEYPHPMDTPKLYSSLLSGGKEVPPSPDTKTMILSGQNPDLTALPTPESTPVLQQKTMQPVKNQWDRAQGKLGRKEGPPKSPQYLQSNSPTHPTIGNHQIPSAVVLPNATHEHRASSPEVDARNTLNDLLKHLNENNSGPNPNKGIMVDVPPEIPPKVPSREASLYSPSSSLPRNSPTKRVDVPSTPTSPTGHPGGTLERQRYHRGSSQRHSISSPPKGLHSPNGVMMTRQPSFSRGGYVPPTPPSRLDSHGVPMAMTPSVSRQSSYSGHGSLPRTSVKRTASLKPDVPPKPNGFVPQTAQMRVVNKYSY</sequence>
<reference evidence="9 10" key="1">
    <citation type="submission" date="2020-10" db="EMBL/GenBank/DDBJ databases">
        <title>Pygocentrus nattereri (red-bellied piranha) genome, fPygNat1, primary haplotype.</title>
        <authorList>
            <person name="Myers G."/>
            <person name="Meyer A."/>
            <person name="Karagic N."/>
            <person name="Pippel M."/>
            <person name="Winkler S."/>
            <person name="Tracey A."/>
            <person name="Wood J."/>
            <person name="Formenti G."/>
            <person name="Howe K."/>
            <person name="Fedrigo O."/>
            <person name="Jarvis E.D."/>
        </authorList>
    </citation>
    <scope>NUCLEOTIDE SEQUENCE [LARGE SCALE GENOMIC DNA]</scope>
</reference>
<dbReference type="InterPro" id="IPR001627">
    <property type="entry name" value="Semap_dom"/>
</dbReference>
<dbReference type="GO" id="GO:0030335">
    <property type="term" value="P:positive regulation of cell migration"/>
    <property type="evidence" value="ECO:0007669"/>
    <property type="project" value="TreeGrafter"/>
</dbReference>
<feature type="compositionally biased region" description="Polar residues" evidence="6">
    <location>
        <begin position="891"/>
        <end position="901"/>
    </location>
</feature>
<protein>
    <submittedName>
        <fullName evidence="9">Semaphorin 6D</fullName>
    </submittedName>
</protein>
<keyword evidence="2 7" id="KW-0472">Membrane</keyword>
<dbReference type="AlphaFoldDB" id="A0A3B4C9J3"/>
<evidence type="ECO:0000256" key="7">
    <source>
        <dbReference type="SAM" id="Phobius"/>
    </source>
</evidence>
<dbReference type="OrthoDB" id="9988752at2759"/>
<comment type="subcellular location">
    <subcellularLocation>
        <location evidence="1">Membrane</location>
    </subcellularLocation>
</comment>
<dbReference type="SMART" id="SM00630">
    <property type="entry name" value="Sema"/>
    <property type="match status" value="1"/>
</dbReference>
<evidence type="ECO:0000256" key="6">
    <source>
        <dbReference type="SAM" id="MobiDB-lite"/>
    </source>
</evidence>
<dbReference type="GO" id="GO:0030215">
    <property type="term" value="F:semaphorin receptor binding"/>
    <property type="evidence" value="ECO:0007669"/>
    <property type="project" value="InterPro"/>
</dbReference>
<feature type="transmembrane region" description="Helical" evidence="7">
    <location>
        <begin position="570"/>
        <end position="593"/>
    </location>
</feature>
<keyword evidence="4" id="KW-0325">Glycoprotein</keyword>
<feature type="compositionally biased region" description="Polar residues" evidence="6">
    <location>
        <begin position="679"/>
        <end position="694"/>
    </location>
</feature>
<dbReference type="GO" id="GO:0005886">
    <property type="term" value="C:plasma membrane"/>
    <property type="evidence" value="ECO:0007669"/>
    <property type="project" value="TreeGrafter"/>
</dbReference>
<proteinExistence type="predicted"/>
<name>A0A3B4C9J3_PYGNA</name>
<dbReference type="PANTHER" id="PTHR11036:SF65">
    <property type="entry name" value="SEMAPHORIN-6D"/>
    <property type="match status" value="1"/>
</dbReference>
<dbReference type="InterPro" id="IPR036352">
    <property type="entry name" value="Semap_dom_sf"/>
</dbReference>
<dbReference type="GO" id="GO:0045499">
    <property type="term" value="F:chemorepellent activity"/>
    <property type="evidence" value="ECO:0007669"/>
    <property type="project" value="TreeGrafter"/>
</dbReference>
<dbReference type="PROSITE" id="PS51004">
    <property type="entry name" value="SEMA"/>
    <property type="match status" value="1"/>
</dbReference>
<dbReference type="FunFam" id="2.130.10.10:FF:003671">
    <property type="entry name" value="Semaphorin 6B"/>
    <property type="match status" value="1"/>
</dbReference>
<feature type="region of interest" description="Disordered" evidence="6">
    <location>
        <begin position="649"/>
        <end position="731"/>
    </location>
</feature>
<dbReference type="Pfam" id="PF01437">
    <property type="entry name" value="PSI"/>
    <property type="match status" value="1"/>
</dbReference>
<evidence type="ECO:0000313" key="10">
    <source>
        <dbReference type="Proteomes" id="UP001501920"/>
    </source>
</evidence>
<keyword evidence="7" id="KW-0812">Transmembrane</keyword>
<organism evidence="9 10">
    <name type="scientific">Pygocentrus nattereri</name>
    <name type="common">Red-bellied piranha</name>
    <dbReference type="NCBI Taxonomy" id="42514"/>
    <lineage>
        <taxon>Eukaryota</taxon>
        <taxon>Metazoa</taxon>
        <taxon>Chordata</taxon>
        <taxon>Craniata</taxon>
        <taxon>Vertebrata</taxon>
        <taxon>Euteleostomi</taxon>
        <taxon>Actinopterygii</taxon>
        <taxon>Neopterygii</taxon>
        <taxon>Teleostei</taxon>
        <taxon>Ostariophysi</taxon>
        <taxon>Characiformes</taxon>
        <taxon>Characoidei</taxon>
        <taxon>Pygocentrus</taxon>
    </lineage>
</organism>
<dbReference type="InterPro" id="IPR015943">
    <property type="entry name" value="WD40/YVTN_repeat-like_dom_sf"/>
</dbReference>
<keyword evidence="10" id="KW-1185">Reference proteome</keyword>
<evidence type="ECO:0000256" key="1">
    <source>
        <dbReference type="ARBA" id="ARBA00004370"/>
    </source>
</evidence>
<keyword evidence="7" id="KW-1133">Transmembrane helix</keyword>
<dbReference type="InterPro" id="IPR027231">
    <property type="entry name" value="Semaphorin"/>
</dbReference>
<accession>A0A3B4C9J3</accession>
<dbReference type="OMA" id="EAYNHAX"/>
<dbReference type="Ensembl" id="ENSPNAT00000000368.2">
    <property type="protein sequence ID" value="ENSPNAP00000008298.2"/>
    <property type="gene ID" value="ENSPNAG00000014018.2"/>
</dbReference>
<dbReference type="GO" id="GO:0071526">
    <property type="term" value="P:semaphorin-plexin signaling pathway"/>
    <property type="evidence" value="ECO:0007669"/>
    <property type="project" value="TreeGrafter"/>
</dbReference>
<dbReference type="PANTHER" id="PTHR11036">
    <property type="entry name" value="SEMAPHORIN"/>
    <property type="match status" value="1"/>
</dbReference>
<dbReference type="InterPro" id="IPR002165">
    <property type="entry name" value="Plexin_repeat"/>
</dbReference>
<dbReference type="SUPFAM" id="SSF103575">
    <property type="entry name" value="Plexin repeat"/>
    <property type="match status" value="1"/>
</dbReference>
<evidence type="ECO:0000256" key="5">
    <source>
        <dbReference type="PROSITE-ProRule" id="PRU00352"/>
    </source>
</evidence>
<evidence type="ECO:0000313" key="9">
    <source>
        <dbReference type="Ensembl" id="ENSPNAP00000008298.2"/>
    </source>
</evidence>
<evidence type="ECO:0000259" key="8">
    <source>
        <dbReference type="PROSITE" id="PS51004"/>
    </source>
</evidence>
<dbReference type="Gene3D" id="2.130.10.10">
    <property type="entry name" value="YVTN repeat-like/Quinoprotein amine dehydrogenase"/>
    <property type="match status" value="1"/>
</dbReference>
<feature type="compositionally biased region" description="Polar residues" evidence="6">
    <location>
        <begin position="660"/>
        <end position="672"/>
    </location>
</feature>
<dbReference type="GO" id="GO:0001755">
    <property type="term" value="P:neural crest cell migration"/>
    <property type="evidence" value="ECO:0007669"/>
    <property type="project" value="TreeGrafter"/>
</dbReference>
<feature type="compositionally biased region" description="Polar residues" evidence="6">
    <location>
        <begin position="798"/>
        <end position="810"/>
    </location>
</feature>
<dbReference type="Gene3D" id="3.30.1680.10">
    <property type="entry name" value="ligand-binding face of the semaphorins, domain 2"/>
    <property type="match status" value="1"/>
</dbReference>
<reference evidence="9" key="2">
    <citation type="submission" date="2025-08" db="UniProtKB">
        <authorList>
            <consortium name="Ensembl"/>
        </authorList>
    </citation>
    <scope>IDENTIFICATION</scope>
</reference>
<feature type="compositionally biased region" description="Basic and acidic residues" evidence="6">
    <location>
        <begin position="696"/>
        <end position="710"/>
    </location>
</feature>
<keyword evidence="3" id="KW-1015">Disulfide bond</keyword>
<dbReference type="Pfam" id="PF01403">
    <property type="entry name" value="Sema"/>
    <property type="match status" value="1"/>
</dbReference>
<comment type="caution">
    <text evidence="5">Lacks conserved residue(s) required for the propagation of feature annotation.</text>
</comment>
<evidence type="ECO:0000256" key="2">
    <source>
        <dbReference type="ARBA" id="ARBA00023136"/>
    </source>
</evidence>
<dbReference type="SUPFAM" id="SSF101912">
    <property type="entry name" value="Sema domain"/>
    <property type="match status" value="1"/>
</dbReference>